<dbReference type="PANTHER" id="PTHR30287:SF2">
    <property type="entry name" value="BLL1001 PROTEIN"/>
    <property type="match status" value="1"/>
</dbReference>
<evidence type="ECO:0000259" key="8">
    <source>
        <dbReference type="Pfam" id="PF12704"/>
    </source>
</evidence>
<dbReference type="EMBL" id="JMSZ01000007">
    <property type="protein sequence ID" value="KDE41236.1"/>
    <property type="molecule type" value="Genomic_DNA"/>
</dbReference>
<evidence type="ECO:0000259" key="7">
    <source>
        <dbReference type="Pfam" id="PF02687"/>
    </source>
</evidence>
<proteinExistence type="predicted"/>
<dbReference type="InterPro" id="IPR003838">
    <property type="entry name" value="ABC3_permease_C"/>
</dbReference>
<organism evidence="9 10">
    <name type="scientific">Nitrincola lacisaponensis</name>
    <dbReference type="NCBI Taxonomy" id="267850"/>
    <lineage>
        <taxon>Bacteria</taxon>
        <taxon>Pseudomonadati</taxon>
        <taxon>Pseudomonadota</taxon>
        <taxon>Gammaproteobacteria</taxon>
        <taxon>Oceanospirillales</taxon>
        <taxon>Oceanospirillaceae</taxon>
        <taxon>Nitrincola</taxon>
    </lineage>
</organism>
<keyword evidence="3 6" id="KW-0812">Transmembrane</keyword>
<feature type="domain" description="MacB-like periplasmic core" evidence="8">
    <location>
        <begin position="461"/>
        <end position="642"/>
    </location>
</feature>
<feature type="transmembrane region" description="Helical" evidence="6">
    <location>
        <begin position="245"/>
        <end position="268"/>
    </location>
</feature>
<protein>
    <submittedName>
        <fullName evidence="9">AttF component of AttEFGH ABC transport system</fullName>
    </submittedName>
</protein>
<dbReference type="STRING" id="267850.ADINL_0309"/>
<feature type="transmembrane region" description="Helical" evidence="6">
    <location>
        <begin position="453"/>
        <end position="475"/>
    </location>
</feature>
<name>A0A063Y923_9GAMM</name>
<dbReference type="Proteomes" id="UP000027318">
    <property type="component" value="Unassembled WGS sequence"/>
</dbReference>
<feature type="transmembrane region" description="Helical" evidence="6">
    <location>
        <begin position="380"/>
        <end position="403"/>
    </location>
</feature>
<comment type="caution">
    <text evidence="9">The sequence shown here is derived from an EMBL/GenBank/DDBJ whole genome shotgun (WGS) entry which is preliminary data.</text>
</comment>
<comment type="subcellular location">
    <subcellularLocation>
        <location evidence="1">Cell membrane</location>
        <topology evidence="1">Multi-pass membrane protein</topology>
    </subcellularLocation>
</comment>
<dbReference type="Pfam" id="PF12704">
    <property type="entry name" value="MacB_PCD"/>
    <property type="match status" value="1"/>
</dbReference>
<evidence type="ECO:0000256" key="6">
    <source>
        <dbReference type="SAM" id="Phobius"/>
    </source>
</evidence>
<gene>
    <name evidence="9" type="ORF">ADINL_0309</name>
</gene>
<dbReference type="InterPro" id="IPR038766">
    <property type="entry name" value="Membrane_comp_ABC_pdt"/>
</dbReference>
<evidence type="ECO:0000256" key="4">
    <source>
        <dbReference type="ARBA" id="ARBA00022989"/>
    </source>
</evidence>
<evidence type="ECO:0000256" key="3">
    <source>
        <dbReference type="ARBA" id="ARBA00022692"/>
    </source>
</evidence>
<feature type="transmembrane region" description="Helical" evidence="6">
    <location>
        <begin position="686"/>
        <end position="706"/>
    </location>
</feature>
<evidence type="ECO:0000256" key="1">
    <source>
        <dbReference type="ARBA" id="ARBA00004651"/>
    </source>
</evidence>
<evidence type="ECO:0000256" key="2">
    <source>
        <dbReference type="ARBA" id="ARBA00022475"/>
    </source>
</evidence>
<keyword evidence="10" id="KW-1185">Reference proteome</keyword>
<sequence length="817" mass="90720">MITNLWVLHALLSHWRRHPLQLMTLVLGLLSATALWSGVQALNQQARHSYDQASSQLERLNQPYLVHQQQFWIPQVQYIELRRAGWPVTPMLQEQITLPAGQVITLIGLDPVTLQQSTQQQNTFTSTFSLSQFLSPPWEVWLSPASAEQLQPLWDNPPIQGFPRNPEGELPQLRINNTLADNELITDLSLAQHWLQQPEQLSHLLLLDSHFNTPLPESLQAELRRIDPESDQDIARLTDSFHLNLSALSLLAFLVGLMMVYSAVHLALTQRLALKRILYACGVSQVQLLGWLMTELLLLSSLIAIPGLIAGYWIAALLLPDVSASLAGLYGADIPPQLQLPGGWWHSGLLMAVGGTLFTALVPLIKLLKQQPAVQHSNPGIPVILNITGMLCALAAICLALLGDSLLSGFMLLALIFISAGLLLPGLLNRLLQWGQHYSGSVTQLWFWADARLQIAPLSVALVALLFALSTSIGVGGMVEGFRLTFTGWLEQRLAAEVYLRAEDDEQAEQIHHWLTQRPEVTAILPSGRTDIQLNNQPIELRGIQPHATYSDHWPLLAATPNTWAQLDEQAAVLINEQLARQQGWQIGDWLHLPGSMQSSFYLAGIYSDYGNPKGQILMSLDTLEQNWPDTQRGSFALRVIPKAVDPLLHDLRLSFNLSGTRLLDQQAVKDYSLRLFERTFAATQALNLLVLSVAAVALFSSLLTLSSMRLTQVAPVWACGVSRRHLVGYELLRLLLLALLTALLAIPLGLLISYCLVTLINVRAFGWALPWQYFPLHWILMILAALGSALAAAALPLIQLARYSPTRLLQGFRDDH</sequence>
<dbReference type="Pfam" id="PF02687">
    <property type="entry name" value="FtsX"/>
    <property type="match status" value="2"/>
</dbReference>
<feature type="domain" description="ABC3 transporter permease C-terminal" evidence="7">
    <location>
        <begin position="247"/>
        <end position="372"/>
    </location>
</feature>
<feature type="transmembrane region" description="Helical" evidence="6">
    <location>
        <begin position="732"/>
        <end position="765"/>
    </location>
</feature>
<feature type="transmembrane region" description="Helical" evidence="6">
    <location>
        <begin position="409"/>
        <end position="432"/>
    </location>
</feature>
<evidence type="ECO:0000313" key="9">
    <source>
        <dbReference type="EMBL" id="KDE41236.1"/>
    </source>
</evidence>
<dbReference type="AlphaFoldDB" id="A0A063Y923"/>
<feature type="transmembrane region" description="Helical" evidence="6">
    <location>
        <begin position="777"/>
        <end position="799"/>
    </location>
</feature>
<keyword evidence="4 6" id="KW-1133">Transmembrane helix</keyword>
<dbReference type="InterPro" id="IPR025857">
    <property type="entry name" value="MacB_PCD"/>
</dbReference>
<evidence type="ECO:0000313" key="10">
    <source>
        <dbReference type="Proteomes" id="UP000027318"/>
    </source>
</evidence>
<dbReference type="PATRIC" id="fig|267850.7.peg.305"/>
<evidence type="ECO:0000256" key="5">
    <source>
        <dbReference type="ARBA" id="ARBA00023136"/>
    </source>
</evidence>
<reference evidence="9 10" key="1">
    <citation type="journal article" date="2005" name="Int. J. Syst. Evol. Microbiol.">
        <title>Nitrincola lacisaponensis gen. nov., sp. nov., a novel alkaliphilic bacterium isolated from an alkaline, saline lake.</title>
        <authorList>
            <person name="Dimitriu P.A."/>
            <person name="Shukla S.K."/>
            <person name="Conradt J."/>
            <person name="Marquez M.C."/>
            <person name="Ventosa A."/>
            <person name="Maglia A."/>
            <person name="Peyton B.M."/>
            <person name="Pinkart H.C."/>
            <person name="Mormile M.R."/>
        </authorList>
    </citation>
    <scope>NUCLEOTIDE SEQUENCE [LARGE SCALE GENOMIC DNA]</scope>
    <source>
        <strain evidence="9 10">4CA</strain>
    </source>
</reference>
<feature type="transmembrane region" description="Helical" evidence="6">
    <location>
        <begin position="344"/>
        <end position="368"/>
    </location>
</feature>
<dbReference type="PANTHER" id="PTHR30287">
    <property type="entry name" value="MEMBRANE COMPONENT OF PREDICTED ABC SUPERFAMILY METABOLITE UPTAKE TRANSPORTER"/>
    <property type="match status" value="1"/>
</dbReference>
<feature type="domain" description="ABC3 transporter permease C-terminal" evidence="7">
    <location>
        <begin position="689"/>
        <end position="806"/>
    </location>
</feature>
<keyword evidence="2" id="KW-1003">Cell membrane</keyword>
<accession>A0A063Y923</accession>
<dbReference type="GO" id="GO:0005886">
    <property type="term" value="C:plasma membrane"/>
    <property type="evidence" value="ECO:0007669"/>
    <property type="project" value="UniProtKB-SubCell"/>
</dbReference>
<feature type="transmembrane region" description="Helical" evidence="6">
    <location>
        <begin position="288"/>
        <end position="315"/>
    </location>
</feature>
<keyword evidence="5 6" id="KW-0472">Membrane</keyword>